<dbReference type="EMBL" id="JBFDTB010000041">
    <property type="protein sequence ID" value="MEW3467705.1"/>
    <property type="molecule type" value="Genomic_DNA"/>
</dbReference>
<dbReference type="RefSeq" id="WP_016621922.1">
    <property type="nucleotide sequence ID" value="NZ_JBDKBS010000002.1"/>
</dbReference>
<proteinExistence type="predicted"/>
<dbReference type="Proteomes" id="UP001554047">
    <property type="component" value="Unassembled WGS sequence"/>
</dbReference>
<sequence>MMLKNILEKDIMQMLRLSTTLLTENPLPLNKAAAAQKISVKTIRRLLSSYLNEDPFFHYDVQQGHIRADRHLQQSASCSLPHMEMIAALFNKSANYQLLLLLLKMPTISFADLYKRYYLSPSSLHRRFSSFSNFLAPYQLAIDRRSYPLITGNERQLRYVLFRLTLLANPALISPNQAFQELTQIHQLRKTAFYPNTSITFTQQVFPKHFVPSFYLVGERSYLFLWKQLLTLEPFYVPAEESFLLRQIITPVLNQQPVEQPLEVILPKIFQAHLLGALLEGNLFVYPPLSPRLSERSQCLVRAFLTQLPHYEKLLKKHPELPLLYECIWQGVSFFQPIIAFPQQKERPLE</sequence>
<dbReference type="InterPro" id="IPR036388">
    <property type="entry name" value="WH-like_DNA-bd_sf"/>
</dbReference>
<gene>
    <name evidence="2" type="ORF">AB1I55_16545</name>
</gene>
<evidence type="ECO:0000259" key="1">
    <source>
        <dbReference type="Pfam" id="PF05043"/>
    </source>
</evidence>
<evidence type="ECO:0000313" key="3">
    <source>
        <dbReference type="Proteomes" id="UP001554047"/>
    </source>
</evidence>
<dbReference type="InterPro" id="IPR007737">
    <property type="entry name" value="Mga_HTH"/>
</dbReference>
<reference evidence="2 3" key="1">
    <citation type="submission" date="2024-05" db="EMBL/GenBank/DDBJ databases">
        <title>Human gut microbiome strain richness.</title>
        <authorList>
            <person name="Chen-Liaw A."/>
        </authorList>
    </citation>
    <scope>NUCLEOTIDE SEQUENCE [LARGE SCALE GENOMIC DNA]</scope>
    <source>
        <strain evidence="2 3">J1100102st1_G3_J1100102_180507</strain>
    </source>
</reference>
<feature type="domain" description="Mga helix-turn-helix" evidence="1">
    <location>
        <begin position="83"/>
        <end position="164"/>
    </location>
</feature>
<name>A0ABV3MH01_9ENTE</name>
<keyword evidence="3" id="KW-1185">Reference proteome</keyword>
<dbReference type="Gene3D" id="1.10.10.10">
    <property type="entry name" value="Winged helix-like DNA-binding domain superfamily/Winged helix DNA-binding domain"/>
    <property type="match status" value="1"/>
</dbReference>
<accession>A0ABV3MH01</accession>
<protein>
    <submittedName>
        <fullName evidence="2">Helix-turn-helix domain-containing protein</fullName>
    </submittedName>
</protein>
<evidence type="ECO:0000313" key="2">
    <source>
        <dbReference type="EMBL" id="MEW3467705.1"/>
    </source>
</evidence>
<dbReference type="Pfam" id="PF05043">
    <property type="entry name" value="Mga"/>
    <property type="match status" value="1"/>
</dbReference>
<comment type="caution">
    <text evidence="2">The sequence shown here is derived from an EMBL/GenBank/DDBJ whole genome shotgun (WGS) entry which is preliminary data.</text>
</comment>
<organism evidence="2 3">
    <name type="scientific">Enterococcus entomosocium</name>
    <dbReference type="NCBI Taxonomy" id="3034352"/>
    <lineage>
        <taxon>Bacteria</taxon>
        <taxon>Bacillati</taxon>
        <taxon>Bacillota</taxon>
        <taxon>Bacilli</taxon>
        <taxon>Lactobacillales</taxon>
        <taxon>Enterococcaceae</taxon>
        <taxon>Enterococcus</taxon>
    </lineage>
</organism>